<name>A0ABQ8A5U2_BRANA</name>
<evidence type="ECO:0000313" key="2">
    <source>
        <dbReference type="Proteomes" id="UP000824890"/>
    </source>
</evidence>
<keyword evidence="2" id="KW-1185">Reference proteome</keyword>
<gene>
    <name evidence="1" type="ORF">HID58_050273</name>
</gene>
<organism evidence="1 2">
    <name type="scientific">Brassica napus</name>
    <name type="common">Rape</name>
    <dbReference type="NCBI Taxonomy" id="3708"/>
    <lineage>
        <taxon>Eukaryota</taxon>
        <taxon>Viridiplantae</taxon>
        <taxon>Streptophyta</taxon>
        <taxon>Embryophyta</taxon>
        <taxon>Tracheophyta</taxon>
        <taxon>Spermatophyta</taxon>
        <taxon>Magnoliopsida</taxon>
        <taxon>eudicotyledons</taxon>
        <taxon>Gunneridae</taxon>
        <taxon>Pentapetalae</taxon>
        <taxon>rosids</taxon>
        <taxon>malvids</taxon>
        <taxon>Brassicales</taxon>
        <taxon>Brassicaceae</taxon>
        <taxon>Brassiceae</taxon>
        <taxon>Brassica</taxon>
    </lineage>
</organism>
<evidence type="ECO:0000313" key="1">
    <source>
        <dbReference type="EMBL" id="KAH0887844.1"/>
    </source>
</evidence>
<dbReference type="Proteomes" id="UP000824890">
    <property type="component" value="Unassembled WGS sequence"/>
</dbReference>
<accession>A0ABQ8A5U2</accession>
<protein>
    <submittedName>
        <fullName evidence="1">Uncharacterized protein</fullName>
    </submittedName>
</protein>
<sequence>MVDGKLHKVSEMKIHFDTRHRRYEAIMIRRLKKCLLTATATPNYGTALTNKKERKERESVQGSNGVRWRVRAHTGADGSLLCSSVHVFVCFAPICRFSPTARRSGLGVCSGKTSALCNSSSSRFAARRIVRSPFSALFLFRVVEASTALASPLKFPGCGGSFSSVAPAKLPERGGSYSSIVAGFWSLSSILGFSFFLFVVGSGLLDEFSSEDDGSYLVERLMYARLGGLAVAVKKMRSQRVPVWIGELVDDSPVVVEEEEMVRFAMEGGPTSDSLLDLRVAGFGFWALSPY</sequence>
<proteinExistence type="predicted"/>
<reference evidence="1 2" key="1">
    <citation type="submission" date="2021-05" db="EMBL/GenBank/DDBJ databases">
        <title>Genome Assembly of Synthetic Allotetraploid Brassica napus Reveals Homoeologous Exchanges between Subgenomes.</title>
        <authorList>
            <person name="Davis J.T."/>
        </authorList>
    </citation>
    <scope>NUCLEOTIDE SEQUENCE [LARGE SCALE GENOMIC DNA]</scope>
    <source>
        <strain evidence="2">cv. Da-Ae</strain>
        <tissue evidence="1">Seedling</tissue>
    </source>
</reference>
<comment type="caution">
    <text evidence="1">The sequence shown here is derived from an EMBL/GenBank/DDBJ whole genome shotgun (WGS) entry which is preliminary data.</text>
</comment>
<dbReference type="EMBL" id="JAGKQM010000013">
    <property type="protein sequence ID" value="KAH0887844.1"/>
    <property type="molecule type" value="Genomic_DNA"/>
</dbReference>